<evidence type="ECO:0000313" key="2">
    <source>
        <dbReference type="EMBL" id="CAD6334851.1"/>
    </source>
</evidence>
<organism evidence="2 3">
    <name type="scientific">Miscanthus lutarioriparius</name>
    <dbReference type="NCBI Taxonomy" id="422564"/>
    <lineage>
        <taxon>Eukaryota</taxon>
        <taxon>Viridiplantae</taxon>
        <taxon>Streptophyta</taxon>
        <taxon>Embryophyta</taxon>
        <taxon>Tracheophyta</taxon>
        <taxon>Spermatophyta</taxon>
        <taxon>Magnoliopsida</taxon>
        <taxon>Liliopsida</taxon>
        <taxon>Poales</taxon>
        <taxon>Poaceae</taxon>
        <taxon>PACMAD clade</taxon>
        <taxon>Panicoideae</taxon>
        <taxon>Andropogonodae</taxon>
        <taxon>Andropogoneae</taxon>
        <taxon>Saccharinae</taxon>
        <taxon>Miscanthus</taxon>
    </lineage>
</organism>
<proteinExistence type="predicted"/>
<evidence type="ECO:0000256" key="1">
    <source>
        <dbReference type="SAM" id="MobiDB-lite"/>
    </source>
</evidence>
<feature type="region of interest" description="Disordered" evidence="1">
    <location>
        <begin position="148"/>
        <end position="209"/>
    </location>
</feature>
<dbReference type="PANTHER" id="PTHR34952:SF2">
    <property type="entry name" value="OS05G0113500 PROTEIN"/>
    <property type="match status" value="1"/>
</dbReference>
<feature type="compositionally biased region" description="Basic residues" evidence="1">
    <location>
        <begin position="153"/>
        <end position="175"/>
    </location>
</feature>
<evidence type="ECO:0000313" key="3">
    <source>
        <dbReference type="Proteomes" id="UP000604825"/>
    </source>
</evidence>
<dbReference type="EMBL" id="CAJGYO010000017">
    <property type="protein sequence ID" value="CAD6334851.1"/>
    <property type="molecule type" value="Genomic_DNA"/>
</dbReference>
<dbReference type="Proteomes" id="UP000604825">
    <property type="component" value="Unassembled WGS sequence"/>
</dbReference>
<keyword evidence="3" id="KW-1185">Reference proteome</keyword>
<comment type="caution">
    <text evidence="2">The sequence shown here is derived from an EMBL/GenBank/DDBJ whole genome shotgun (WGS) entry which is preliminary data.</text>
</comment>
<sequence length="248" mass="26666">MAYSISATLLGGHRRRSSQNYLEAVNALGRCQDEAQTTSAATAQICTGFSKSISLDVKKGLQKCATFPLSSGQAQQEDGSCCHADDGLTVAPAYERSVSLPQPTLKLIPAMKGGREKNGIASPTENRHVKWAPDVYDPPVTSVCHSVTNSYQRRSKHRKKEKNKQKKKQKGKSKKNQQNSTQNSSVPQVSDLGLKGVSTTGGQSSVDDLSKHEAGIMDYSMGSQEAKCGSSFLLEAVAKMHFSIAEAS</sequence>
<gene>
    <name evidence="2" type="ORF">NCGR_LOCUS58949</name>
</gene>
<reference evidence="2" key="1">
    <citation type="submission" date="2020-10" db="EMBL/GenBank/DDBJ databases">
        <authorList>
            <person name="Han B."/>
            <person name="Lu T."/>
            <person name="Zhao Q."/>
            <person name="Huang X."/>
            <person name="Zhao Y."/>
        </authorList>
    </citation>
    <scope>NUCLEOTIDE SEQUENCE</scope>
</reference>
<accession>A0A811S0F3</accession>
<dbReference type="PANTHER" id="PTHR34952">
    <property type="entry name" value="OS05G0113500 PROTEIN"/>
    <property type="match status" value="1"/>
</dbReference>
<evidence type="ECO:0008006" key="4">
    <source>
        <dbReference type="Google" id="ProtNLM"/>
    </source>
</evidence>
<feature type="compositionally biased region" description="Low complexity" evidence="1">
    <location>
        <begin position="176"/>
        <end position="185"/>
    </location>
</feature>
<name>A0A811S0F3_9POAL</name>
<protein>
    <recommendedName>
        <fullName evidence="4">BRI1-KD interacting protein 130</fullName>
    </recommendedName>
</protein>
<dbReference type="AlphaFoldDB" id="A0A811S0F3"/>
<feature type="compositionally biased region" description="Polar residues" evidence="1">
    <location>
        <begin position="197"/>
        <end position="207"/>
    </location>
</feature>
<dbReference type="OrthoDB" id="2016966at2759"/>